<dbReference type="AlphaFoldDB" id="A0A1H9SCE7"/>
<dbReference type="EMBL" id="FOGG01000017">
    <property type="protein sequence ID" value="SER82690.1"/>
    <property type="molecule type" value="Genomic_DNA"/>
</dbReference>
<protein>
    <submittedName>
        <fullName evidence="1">Uncharacterized protein</fullName>
    </submittedName>
</protein>
<evidence type="ECO:0000313" key="1">
    <source>
        <dbReference type="EMBL" id="SER82690.1"/>
    </source>
</evidence>
<gene>
    <name evidence="1" type="ORF">SAMN04488023_11782</name>
</gene>
<proteinExistence type="predicted"/>
<dbReference type="STRING" id="390241.SAMN04488023_11782"/>
<dbReference type="Proteomes" id="UP000199572">
    <property type="component" value="Unassembled WGS sequence"/>
</dbReference>
<accession>A0A1H9SCE7</accession>
<name>A0A1H9SCE7_9SPHI</name>
<organism evidence="1 2">
    <name type="scientific">Pedobacter rhizosphaerae</name>
    <dbReference type="NCBI Taxonomy" id="390241"/>
    <lineage>
        <taxon>Bacteria</taxon>
        <taxon>Pseudomonadati</taxon>
        <taxon>Bacteroidota</taxon>
        <taxon>Sphingobacteriia</taxon>
        <taxon>Sphingobacteriales</taxon>
        <taxon>Sphingobacteriaceae</taxon>
        <taxon>Pedobacter</taxon>
    </lineage>
</organism>
<reference evidence="2" key="1">
    <citation type="submission" date="2016-10" db="EMBL/GenBank/DDBJ databases">
        <authorList>
            <person name="Varghese N."/>
            <person name="Submissions S."/>
        </authorList>
    </citation>
    <scope>NUCLEOTIDE SEQUENCE [LARGE SCALE GENOMIC DNA]</scope>
    <source>
        <strain evidence="2">DSM 18610</strain>
    </source>
</reference>
<dbReference type="PROSITE" id="PS51257">
    <property type="entry name" value="PROKAR_LIPOPROTEIN"/>
    <property type="match status" value="1"/>
</dbReference>
<keyword evidence="2" id="KW-1185">Reference proteome</keyword>
<dbReference type="RefSeq" id="WP_090885556.1">
    <property type="nucleotide sequence ID" value="NZ_FOGG01000017.1"/>
</dbReference>
<dbReference type="OrthoDB" id="1149023at2"/>
<sequence length="338" mass="39161">MKLKYTLLLSLLVLGACQQKNKSMDNTTASITDSNQEVITAANALQQQIKQINRFSQEPLYYIYVNHDQCFFQILINDIPIFNYFEDGQIMSPINLNDYIRHSGKQTITYKLYPQTKRSDGYAFDKLTSYTKMKIEVYERNNADSSNNFENQKLILTHHAATKPDGKTFLGEEKDYYEYTFDFEAKVPFDIKSWEEGKDLSKMDQDQLLKQTEAAYQYYSKIISDKKQDDYFRLNYGANVSQIKSGYFDKAFITEAFDDDMALFNNPSFKLEPLTGYRLAVYGNGKIASLEQVSNDLRLKKESAIWGKSKNEKGGTEATFLKLYLYIPKGKNTFEIVK</sequence>
<evidence type="ECO:0000313" key="2">
    <source>
        <dbReference type="Proteomes" id="UP000199572"/>
    </source>
</evidence>